<evidence type="ECO:0000313" key="1">
    <source>
        <dbReference type="EMBL" id="SVC22484.1"/>
    </source>
</evidence>
<dbReference type="SUPFAM" id="SSF82171">
    <property type="entry name" value="DPP6 N-terminal domain-like"/>
    <property type="match status" value="1"/>
</dbReference>
<sequence>KQTLINDISYQKNKENLLNKFSFLWMANTKRIKEEVVFKKSTYEDLDINLYPFINLEGLVDEKLVLLNFYIGKTKTRESSGGIYNELIVSNTNKITTPPKWLKNHRNNEYDFAYQDSENYLYLYSNKGDLFWKKKLSSKIIGEIQQVDLYKNGRLQMAFRTSDKFYIIDRNGSTVQPFEISIKNSNNINRLSIFDYENDKNYRFLISQDNYMKMYDSKGITVTGFDPDSLNSDIINSPVHIRIKGKDYILVQLKNGKLKILNRRGKDRISVKQNINFSENNFFSFMNLFTTTDKNGNLIQVDTNGNVVINNYSLGENNTIEVVMDNILFQSENTININGKIIKIPEGRYTKPRLFNYKDTLYITITDQKESKIYLFNKEGILIKGFPVKGINLVDINDADNDGKIELITQLDESSVISYEI</sequence>
<dbReference type="AlphaFoldDB" id="A0A382KBZ9"/>
<dbReference type="EMBL" id="UINC01079974">
    <property type="protein sequence ID" value="SVC22484.1"/>
    <property type="molecule type" value="Genomic_DNA"/>
</dbReference>
<protein>
    <submittedName>
        <fullName evidence="1">Uncharacterized protein</fullName>
    </submittedName>
</protein>
<gene>
    <name evidence="1" type="ORF">METZ01_LOCUS275338</name>
</gene>
<name>A0A382KBZ9_9ZZZZ</name>
<feature type="non-terminal residue" evidence="1">
    <location>
        <position position="1"/>
    </location>
</feature>
<feature type="non-terminal residue" evidence="1">
    <location>
        <position position="421"/>
    </location>
</feature>
<proteinExistence type="predicted"/>
<accession>A0A382KBZ9</accession>
<reference evidence="1" key="1">
    <citation type="submission" date="2018-05" db="EMBL/GenBank/DDBJ databases">
        <authorList>
            <person name="Lanie J.A."/>
            <person name="Ng W.-L."/>
            <person name="Kazmierczak K.M."/>
            <person name="Andrzejewski T.M."/>
            <person name="Davidsen T.M."/>
            <person name="Wayne K.J."/>
            <person name="Tettelin H."/>
            <person name="Glass J.I."/>
            <person name="Rusch D."/>
            <person name="Podicherti R."/>
            <person name="Tsui H.-C.T."/>
            <person name="Winkler M.E."/>
        </authorList>
    </citation>
    <scope>NUCLEOTIDE SEQUENCE</scope>
</reference>
<organism evidence="1">
    <name type="scientific">marine metagenome</name>
    <dbReference type="NCBI Taxonomy" id="408172"/>
    <lineage>
        <taxon>unclassified sequences</taxon>
        <taxon>metagenomes</taxon>
        <taxon>ecological metagenomes</taxon>
    </lineage>
</organism>